<dbReference type="InterPro" id="IPR006689">
    <property type="entry name" value="Small_GTPase_ARF/SAR"/>
</dbReference>
<dbReference type="PANTHER" id="PTHR45909">
    <property type="entry name" value="ADP-RIBOSYLATION FACTOR-RELATED PROTEIN 1"/>
    <property type="match status" value="1"/>
</dbReference>
<keyword evidence="2 3" id="KW-0342">GTP-binding</keyword>
<evidence type="ECO:0000256" key="1">
    <source>
        <dbReference type="ARBA" id="ARBA00022741"/>
    </source>
</evidence>
<dbReference type="Pfam" id="PF00025">
    <property type="entry name" value="Arf"/>
    <property type="match status" value="1"/>
</dbReference>
<sequence>MFSLIKSVFSNFQDEKDLKKDEKDLKILIIGDCDSGKASLFNLISSDHNKSKYDILNTVFSKSDNSSNCALGFNTKKIIFNRKNLKIYDLEGTATNTISIYDCYYEDTDVIFYVIDAKIEKHIFKAIIYLTCLGRNRINDKKKNKNEKKEEFLRPIIILGNKSEDNSSFFSAPCISNYIKSIDIYKNEKFWQFFLSNNNTFLNYYLGVLYEKVVDYLIINKFSLDKFLVLGKEKDYKRREKQGLDNSELLKKCRSFIEDIKNNNKHCITIDEVENNELLCYILKNIVNESINYYKCIPVEVYNISVLKNKGIYEVIEAVFQKYFNRDNRTIKGYTYNNFDEKDTNAMKFVDRQISFYEDTNGNCYHSEKGDCNVIVSTAYGKDVLEGNIIDTKYNDDKYDEKSYENNKGNETYKNCHMNMNKRIDNSNALVCPYLSTKNVPYVHGSNQNYLLNNNESRNSRTEDTLSNTRNNAYMMYEYNTNPVNLFIEHIQHVYFGKDSYESIPNISNSLKEKNAKYEKKCNILKKTQQTKQIDLKNMENNERQNGTHVEKPSLKRADQQHQEKVEVRQEYEEGAYKEMITYEQKETFEEKKTFENNETIEEKETRDSTLFSIENFEPEKNEHKEGNIVKSIKCKQNKEGTQEINEHIEYKEDEENEVDLNKRDKDKISHKEANKSMEGTQIIEEQGKINEEETYITRSNNKKKNDIKNDLNELWSRQENDVENIEDEERKVKKHYEYVVEENAYEEAELDGHAHGMETYSKDSFHYNEVSCGDNYKNNISYTDYSSNEEMIKKGKDLFHKKMNPNNNMDDNGNYIYKGKIYKKKYSLKEKKKKKKLLYNKKIESNFEVNSSNSFENVSLMNVMCIDSLNNT</sequence>
<evidence type="ECO:0000256" key="4">
    <source>
        <dbReference type="SAM" id="MobiDB-lite"/>
    </source>
</evidence>
<dbReference type="GO" id="GO:0005794">
    <property type="term" value="C:Golgi apparatus"/>
    <property type="evidence" value="ECO:0007669"/>
    <property type="project" value="TreeGrafter"/>
</dbReference>
<keyword evidence="1 3" id="KW-0547">Nucleotide-binding</keyword>
<dbReference type="AlphaFoldDB" id="A0A1C3L1K7"/>
<dbReference type="GO" id="GO:0043001">
    <property type="term" value="P:Golgi to plasma membrane protein transport"/>
    <property type="evidence" value="ECO:0007669"/>
    <property type="project" value="TreeGrafter"/>
</dbReference>
<feature type="compositionally biased region" description="Basic and acidic residues" evidence="4">
    <location>
        <begin position="549"/>
        <end position="565"/>
    </location>
</feature>
<proteinExistence type="predicted"/>
<protein>
    <submittedName>
        <fullName evidence="5">Uncharacterized protein</fullName>
    </submittedName>
</protein>
<feature type="binding site" evidence="3">
    <location>
        <position position="92"/>
    </location>
    <ligand>
        <name>GTP</name>
        <dbReference type="ChEBI" id="CHEBI:37565"/>
    </ligand>
</feature>
<evidence type="ECO:0000313" key="5">
    <source>
        <dbReference type="EMBL" id="SBT80425.1"/>
    </source>
</evidence>
<dbReference type="InterPro" id="IPR024156">
    <property type="entry name" value="Small_GTPase_ARF"/>
</dbReference>
<dbReference type="GO" id="GO:0006886">
    <property type="term" value="P:intracellular protein transport"/>
    <property type="evidence" value="ECO:0007669"/>
    <property type="project" value="TreeGrafter"/>
</dbReference>
<feature type="region of interest" description="Disordered" evidence="4">
    <location>
        <begin position="539"/>
        <end position="565"/>
    </location>
</feature>
<dbReference type="VEuPathDB" id="PlasmoDB:PmUG01_12066000"/>
<dbReference type="InterPro" id="IPR027417">
    <property type="entry name" value="P-loop_NTPase"/>
</dbReference>
<evidence type="ECO:0000256" key="2">
    <source>
        <dbReference type="ARBA" id="ARBA00023134"/>
    </source>
</evidence>
<dbReference type="Proteomes" id="UP000219799">
    <property type="component" value="Chromosome 12"/>
</dbReference>
<evidence type="ECO:0000313" key="6">
    <source>
        <dbReference type="Proteomes" id="UP000219799"/>
    </source>
</evidence>
<evidence type="ECO:0000256" key="3">
    <source>
        <dbReference type="PIRSR" id="PIRSR606689-1"/>
    </source>
</evidence>
<gene>
    <name evidence="5" type="primary">PmlGA01_120059100</name>
    <name evidence="5" type="ORF">PMLGA01_120059100</name>
</gene>
<reference evidence="5 6" key="1">
    <citation type="submission" date="2016-06" db="EMBL/GenBank/DDBJ databases">
        <authorList>
            <consortium name="Pathogen Informatics"/>
        </authorList>
    </citation>
    <scope>NUCLEOTIDE SEQUENCE [LARGE SCALE GENOMIC DNA]</scope>
    <source>
        <strain evidence="5">PmlGA01</strain>
    </source>
</reference>
<dbReference type="GO" id="GO:0003924">
    <property type="term" value="F:GTPase activity"/>
    <property type="evidence" value="ECO:0007669"/>
    <property type="project" value="InterPro"/>
</dbReference>
<dbReference type="GO" id="GO:0034067">
    <property type="term" value="P:protein localization to Golgi apparatus"/>
    <property type="evidence" value="ECO:0007669"/>
    <property type="project" value="TreeGrafter"/>
</dbReference>
<dbReference type="PANTHER" id="PTHR45909:SF1">
    <property type="entry name" value="ADP-RIBOSYLATION FACTOR-RELATED PROTEIN 1"/>
    <property type="match status" value="1"/>
</dbReference>
<dbReference type="Gene3D" id="3.40.50.300">
    <property type="entry name" value="P-loop containing nucleotide triphosphate hydrolases"/>
    <property type="match status" value="1"/>
</dbReference>
<dbReference type="SUPFAM" id="SSF52540">
    <property type="entry name" value="P-loop containing nucleoside triphosphate hydrolases"/>
    <property type="match status" value="1"/>
</dbReference>
<name>A0A1C3L1K7_PLAMA</name>
<accession>A0A1C3L1K7</accession>
<dbReference type="EMBL" id="LT594500">
    <property type="protein sequence ID" value="SBT80425.1"/>
    <property type="molecule type" value="Genomic_DNA"/>
</dbReference>
<organism evidence="5 6">
    <name type="scientific">Plasmodium malariae</name>
    <dbReference type="NCBI Taxonomy" id="5858"/>
    <lineage>
        <taxon>Eukaryota</taxon>
        <taxon>Sar</taxon>
        <taxon>Alveolata</taxon>
        <taxon>Apicomplexa</taxon>
        <taxon>Aconoidasida</taxon>
        <taxon>Haemosporida</taxon>
        <taxon>Plasmodiidae</taxon>
        <taxon>Plasmodium</taxon>
        <taxon>Plasmodium (Plasmodium)</taxon>
    </lineage>
</organism>
<dbReference type="GO" id="GO:0005525">
    <property type="term" value="F:GTP binding"/>
    <property type="evidence" value="ECO:0007669"/>
    <property type="project" value="UniProtKB-KW"/>
</dbReference>